<proteinExistence type="predicted"/>
<reference evidence="1 2" key="1">
    <citation type="submission" date="2024-01" db="EMBL/GenBank/DDBJ databases">
        <title>Genome assemblies of Stephania.</title>
        <authorList>
            <person name="Yang L."/>
        </authorList>
    </citation>
    <scope>NUCLEOTIDE SEQUENCE [LARGE SCALE GENOMIC DNA]</scope>
    <source>
        <strain evidence="1">YNDBR</strain>
        <tissue evidence="1">Leaf</tissue>
    </source>
</reference>
<comment type="caution">
    <text evidence="1">The sequence shown here is derived from an EMBL/GenBank/DDBJ whole genome shotgun (WGS) entry which is preliminary data.</text>
</comment>
<organism evidence="1 2">
    <name type="scientific">Stephania yunnanensis</name>
    <dbReference type="NCBI Taxonomy" id="152371"/>
    <lineage>
        <taxon>Eukaryota</taxon>
        <taxon>Viridiplantae</taxon>
        <taxon>Streptophyta</taxon>
        <taxon>Embryophyta</taxon>
        <taxon>Tracheophyta</taxon>
        <taxon>Spermatophyta</taxon>
        <taxon>Magnoliopsida</taxon>
        <taxon>Ranunculales</taxon>
        <taxon>Menispermaceae</taxon>
        <taxon>Menispermoideae</taxon>
        <taxon>Cissampelideae</taxon>
        <taxon>Stephania</taxon>
    </lineage>
</organism>
<sequence length="161" mass="17880">MKCAAESGAKNTRNEVFTCNDQMSDNLHRVTCYAIGRIGDIKPSRLHVSLHGLSTTSQTVLSSNQTLTFGNKTTTSRHLAYSPQIRYLHVAFSALTNESPPHHQPPTPHHTRNLLLALASIKYSSGSALYGLPELQSTRAIPRYLPTCDMRHVLYAQQHIT</sequence>
<name>A0AAP0P1V6_9MAGN</name>
<dbReference type="Proteomes" id="UP001420932">
    <property type="component" value="Unassembled WGS sequence"/>
</dbReference>
<dbReference type="EMBL" id="JBBNAF010000007">
    <property type="protein sequence ID" value="KAK9128077.1"/>
    <property type="molecule type" value="Genomic_DNA"/>
</dbReference>
<accession>A0AAP0P1V6</accession>
<dbReference type="AlphaFoldDB" id="A0AAP0P1V6"/>
<keyword evidence="2" id="KW-1185">Reference proteome</keyword>
<evidence type="ECO:0000313" key="2">
    <source>
        <dbReference type="Proteomes" id="UP001420932"/>
    </source>
</evidence>
<evidence type="ECO:0000313" key="1">
    <source>
        <dbReference type="EMBL" id="KAK9128077.1"/>
    </source>
</evidence>
<gene>
    <name evidence="1" type="ORF">Syun_016874</name>
</gene>
<protein>
    <submittedName>
        <fullName evidence="1">Uncharacterized protein</fullName>
    </submittedName>
</protein>